<sequence length="329" mass="35687">MKTLLLNLKDVESLLSMEQVIESVREGYMAFDRGEVQQPDIVSMEMPENNGETDIKSCYSKMNKVASIKIASGFYDNGKTNDLPTMIGTILLLDGTTGEILCIMDGSLITGIRTGAAGAVSCGLLARKDSKTVAVFGGGGQARMQVRGICTVMENIEKINVFSQYPEELFSYKTEMEKETGRQVVICQSPEEAMKDADIAVSTTPSREYMVSAGLVRPGTHIVAVGADMAGKNEWDPAIFGRAKVVNDSIAQCVARGETRNAIVNGVIREEDIYGEIGAILCGKLPGRENDDEITIFDTTGMAIQDNVTAVRVYQAALEKGLGQYFEFL</sequence>
<dbReference type="InterPro" id="IPR003462">
    <property type="entry name" value="ODC_Mu_crystall"/>
</dbReference>
<dbReference type="Gene3D" id="3.30.1780.10">
    <property type="entry name" value="ornithine cyclodeaminase, domain 1"/>
    <property type="match status" value="1"/>
</dbReference>
<accession>A0A9D1L959</accession>
<dbReference type="PANTHER" id="PTHR13812">
    <property type="entry name" value="KETIMINE REDUCTASE MU-CRYSTALLIN"/>
    <property type="match status" value="1"/>
</dbReference>
<dbReference type="PIRSF" id="PIRSF001439">
    <property type="entry name" value="CryM"/>
    <property type="match status" value="1"/>
</dbReference>
<dbReference type="InterPro" id="IPR036291">
    <property type="entry name" value="NAD(P)-bd_dom_sf"/>
</dbReference>
<dbReference type="AlphaFoldDB" id="A0A9D1L959"/>
<dbReference type="PANTHER" id="PTHR13812:SF19">
    <property type="entry name" value="KETIMINE REDUCTASE MU-CRYSTALLIN"/>
    <property type="match status" value="1"/>
</dbReference>
<dbReference type="Pfam" id="PF02423">
    <property type="entry name" value="OCD_Mu_crystall"/>
    <property type="match status" value="1"/>
</dbReference>
<dbReference type="Proteomes" id="UP000824091">
    <property type="component" value="Unassembled WGS sequence"/>
</dbReference>
<dbReference type="GO" id="GO:0005737">
    <property type="term" value="C:cytoplasm"/>
    <property type="evidence" value="ECO:0007669"/>
    <property type="project" value="TreeGrafter"/>
</dbReference>
<gene>
    <name evidence="1" type="ORF">IAD16_05745</name>
</gene>
<comment type="caution">
    <text evidence="1">The sequence shown here is derived from an EMBL/GenBank/DDBJ whole genome shotgun (WGS) entry which is preliminary data.</text>
</comment>
<evidence type="ECO:0000313" key="2">
    <source>
        <dbReference type="Proteomes" id="UP000824091"/>
    </source>
</evidence>
<proteinExistence type="predicted"/>
<protein>
    <submittedName>
        <fullName evidence="1">Ornithine cyclodeaminase family protein</fullName>
    </submittedName>
</protein>
<dbReference type="InterPro" id="IPR023401">
    <property type="entry name" value="ODC_N"/>
</dbReference>
<reference evidence="1" key="1">
    <citation type="submission" date="2020-10" db="EMBL/GenBank/DDBJ databases">
        <authorList>
            <person name="Gilroy R."/>
        </authorList>
    </citation>
    <scope>NUCLEOTIDE SEQUENCE</scope>
    <source>
        <strain evidence="1">11300</strain>
    </source>
</reference>
<organism evidence="1 2">
    <name type="scientific">Candidatus Fimisoma avicola</name>
    <dbReference type="NCBI Taxonomy" id="2840826"/>
    <lineage>
        <taxon>Bacteria</taxon>
        <taxon>Bacillati</taxon>
        <taxon>Bacillota</taxon>
        <taxon>Clostridia</taxon>
        <taxon>Eubacteriales</taxon>
        <taxon>Candidatus Fimisoma</taxon>
    </lineage>
</organism>
<name>A0A9D1L959_9FIRM</name>
<evidence type="ECO:0000313" key="1">
    <source>
        <dbReference type="EMBL" id="HIU27863.1"/>
    </source>
</evidence>
<dbReference type="Gene3D" id="3.40.50.720">
    <property type="entry name" value="NAD(P)-binding Rossmann-like Domain"/>
    <property type="match status" value="1"/>
</dbReference>
<reference evidence="1" key="2">
    <citation type="journal article" date="2021" name="PeerJ">
        <title>Extensive microbial diversity within the chicken gut microbiome revealed by metagenomics and culture.</title>
        <authorList>
            <person name="Gilroy R."/>
            <person name="Ravi A."/>
            <person name="Getino M."/>
            <person name="Pursley I."/>
            <person name="Horton D.L."/>
            <person name="Alikhan N.F."/>
            <person name="Baker D."/>
            <person name="Gharbi K."/>
            <person name="Hall N."/>
            <person name="Watson M."/>
            <person name="Adriaenssens E.M."/>
            <person name="Foster-Nyarko E."/>
            <person name="Jarju S."/>
            <person name="Secka A."/>
            <person name="Antonio M."/>
            <person name="Oren A."/>
            <person name="Chaudhuri R.R."/>
            <person name="La Ragione R."/>
            <person name="Hildebrand F."/>
            <person name="Pallen M.J."/>
        </authorList>
    </citation>
    <scope>NUCLEOTIDE SEQUENCE</scope>
    <source>
        <strain evidence="1">11300</strain>
    </source>
</reference>
<dbReference type="EMBL" id="DVMO01000085">
    <property type="protein sequence ID" value="HIU27863.1"/>
    <property type="molecule type" value="Genomic_DNA"/>
</dbReference>
<dbReference type="SUPFAM" id="SSF51735">
    <property type="entry name" value="NAD(P)-binding Rossmann-fold domains"/>
    <property type="match status" value="1"/>
</dbReference>